<name>C1MIJ0_MICPC</name>
<feature type="compositionally biased region" description="Low complexity" evidence="1">
    <location>
        <begin position="243"/>
        <end position="252"/>
    </location>
</feature>
<dbReference type="EMBL" id="GG663735">
    <property type="protein sequence ID" value="EEH60390.1"/>
    <property type="molecule type" value="Genomic_DNA"/>
</dbReference>
<feature type="region of interest" description="Disordered" evidence="1">
    <location>
        <begin position="26"/>
        <end position="65"/>
    </location>
</feature>
<protein>
    <submittedName>
        <fullName evidence="2">Predicted protein</fullName>
    </submittedName>
</protein>
<feature type="compositionally biased region" description="Low complexity" evidence="1">
    <location>
        <begin position="156"/>
        <end position="175"/>
    </location>
</feature>
<dbReference type="Proteomes" id="UP000001876">
    <property type="component" value="Unassembled WGS sequence"/>
</dbReference>
<dbReference type="RefSeq" id="XP_003055138.1">
    <property type="nucleotide sequence ID" value="XM_003055092.1"/>
</dbReference>
<keyword evidence="3" id="KW-1185">Reference proteome</keyword>
<feature type="region of interest" description="Disordered" evidence="1">
    <location>
        <begin position="626"/>
        <end position="700"/>
    </location>
</feature>
<dbReference type="KEGG" id="mpp:MICPUCDRAFT_50584"/>
<feature type="compositionally biased region" description="Basic and acidic residues" evidence="1">
    <location>
        <begin position="202"/>
        <end position="216"/>
    </location>
</feature>
<sequence length="898" mass="94647">MASDEPTMRDFADHVIWGSAVRETHEFWGDPDTNGGIRASIDRPLGRPEVRGGPPTPPPPSSRRVRIRPAHVSSFCSPRQMERLSAYGGAHAANDDDRGGGVNLSTDERAFLSALGRDRALVTDRARMASVARALALGGDAPTRPRLHHHHHRGGARPSTAAAARSAPVTPARPSTSAGWYGDGNGNDDGNELSALSPLPRARKDFLRKGEGRRGDGGGTASASASARSSPAAAGGGSRSRRPATASANAARRSVEGSPLRPRSARAVTFAPGGGGGGGGGVRRSVERLSSTTTTTRRIEPPRAALRASSRRGLKFGGPGGGGGAGNGRRGHFDPRASWDSWDGGGSLRSSVDRDRERERDREETEKEKENDDRASPSPMKKSPLKSAMRRSPASSPAAPPPRSTSPTRPTRRVDAAAAAAAKDLADGGGGVGATTTRLSADERGFLLQLAKERALVSDRVRVAEALQTMSLSRAPPSDANPITRQPIKERGDSGATNRMTPEEIAMKWKDTERPHTASASTPLVRARWHPTGAKKTAAVTNSPPGGGSVAAPSTPSERGARPTTAPARGEGRRAHDARWDDPETDAAVIKQRSEASFRRMIERREDTLEAVAEAERRAIEVEEAAAAAVGEAEEELSLRPRSNSATPPGGNSPAPAPGPKHGRRAVGRRPAPAAAAEPASSSSPPPSVRDSTRAKAGKALAEWAFEEKWQWDWQQTLDAELSPGAAPLRASTVAETRTYRDRRIARRLARESIDAEAEDGSEKKSEIETETESASASAPPPAAEAPPSSTGAIVFDDDDVSEEELPPETSTAAAAAAAAAAEKDAEDDDDDAADIPTELSDSDGDGNDDDLFTKIIRSGGTPDKRPRRPWPEHRTSPLPLRVVDVDAIREVESLPAV</sequence>
<organism evidence="3">
    <name type="scientific">Micromonas pusilla (strain CCMP1545)</name>
    <name type="common">Picoplanktonic green alga</name>
    <dbReference type="NCBI Taxonomy" id="564608"/>
    <lineage>
        <taxon>Eukaryota</taxon>
        <taxon>Viridiplantae</taxon>
        <taxon>Chlorophyta</taxon>
        <taxon>Mamiellophyceae</taxon>
        <taxon>Mamiellales</taxon>
        <taxon>Mamiellaceae</taxon>
        <taxon>Micromonas</taxon>
    </lineage>
</organism>
<accession>C1MIJ0</accession>
<feature type="compositionally biased region" description="Basic and acidic residues" evidence="1">
    <location>
        <begin position="738"/>
        <end position="754"/>
    </location>
</feature>
<feature type="compositionally biased region" description="Basic and acidic residues" evidence="1">
    <location>
        <begin position="351"/>
        <end position="375"/>
    </location>
</feature>
<gene>
    <name evidence="2" type="ORF">MICPUCDRAFT_50584</name>
</gene>
<feature type="compositionally biased region" description="Low complexity" evidence="1">
    <location>
        <begin position="671"/>
        <end position="683"/>
    </location>
</feature>
<proteinExistence type="predicted"/>
<dbReference type="OMA" id="RETHEFW"/>
<feature type="region of interest" description="Disordered" evidence="1">
    <location>
        <begin position="722"/>
        <end position="880"/>
    </location>
</feature>
<feature type="compositionally biased region" description="Acidic residues" evidence="1">
    <location>
        <begin position="841"/>
        <end position="851"/>
    </location>
</feature>
<evidence type="ECO:0000313" key="2">
    <source>
        <dbReference type="EMBL" id="EEH60390.1"/>
    </source>
</evidence>
<feature type="region of interest" description="Disordered" evidence="1">
    <location>
        <begin position="137"/>
        <end position="438"/>
    </location>
</feature>
<feature type="compositionally biased region" description="Basic residues" evidence="1">
    <location>
        <begin position="145"/>
        <end position="155"/>
    </location>
</feature>
<feature type="compositionally biased region" description="Acidic residues" evidence="1">
    <location>
        <begin position="825"/>
        <end position="834"/>
    </location>
</feature>
<feature type="compositionally biased region" description="Basic and acidic residues" evidence="1">
    <location>
        <begin position="40"/>
        <end position="50"/>
    </location>
</feature>
<dbReference type="GeneID" id="9680861"/>
<feature type="compositionally biased region" description="Gly residues" evidence="1">
    <location>
        <begin position="272"/>
        <end position="282"/>
    </location>
</feature>
<reference evidence="2 3" key="1">
    <citation type="journal article" date="2009" name="Science">
        <title>Green evolution and dynamic adaptations revealed by genomes of the marine picoeukaryotes Micromonas.</title>
        <authorList>
            <person name="Worden A.Z."/>
            <person name="Lee J.H."/>
            <person name="Mock T."/>
            <person name="Rouze P."/>
            <person name="Simmons M.P."/>
            <person name="Aerts A.L."/>
            <person name="Allen A.E."/>
            <person name="Cuvelier M.L."/>
            <person name="Derelle E."/>
            <person name="Everett M.V."/>
            <person name="Foulon E."/>
            <person name="Grimwood J."/>
            <person name="Gundlach H."/>
            <person name="Henrissat B."/>
            <person name="Napoli C."/>
            <person name="McDonald S.M."/>
            <person name="Parker M.S."/>
            <person name="Rombauts S."/>
            <person name="Salamov A."/>
            <person name="Von Dassow P."/>
            <person name="Badger J.H."/>
            <person name="Coutinho P.M."/>
            <person name="Demir E."/>
            <person name="Dubchak I."/>
            <person name="Gentemann C."/>
            <person name="Eikrem W."/>
            <person name="Gready J.E."/>
            <person name="John U."/>
            <person name="Lanier W."/>
            <person name="Lindquist E.A."/>
            <person name="Lucas S."/>
            <person name="Mayer K.F."/>
            <person name="Moreau H."/>
            <person name="Not F."/>
            <person name="Otillar R."/>
            <person name="Panaud O."/>
            <person name="Pangilinan J."/>
            <person name="Paulsen I."/>
            <person name="Piegu B."/>
            <person name="Poliakov A."/>
            <person name="Robbens S."/>
            <person name="Schmutz J."/>
            <person name="Toulza E."/>
            <person name="Wyss T."/>
            <person name="Zelensky A."/>
            <person name="Zhou K."/>
            <person name="Armbrust E.V."/>
            <person name="Bhattacharya D."/>
            <person name="Goodenough U.W."/>
            <person name="Van de Peer Y."/>
            <person name="Grigoriev I.V."/>
        </authorList>
    </citation>
    <scope>NUCLEOTIDE SEQUENCE [LARGE SCALE GENOMIC DNA]</scope>
    <source>
        <strain evidence="2 3">CCMP1545</strain>
    </source>
</reference>
<dbReference type="AlphaFoldDB" id="C1MIJ0"/>
<feature type="compositionally biased region" description="Gly residues" evidence="1">
    <location>
        <begin position="315"/>
        <end position="328"/>
    </location>
</feature>
<evidence type="ECO:0000256" key="1">
    <source>
        <dbReference type="SAM" id="MobiDB-lite"/>
    </source>
</evidence>
<feature type="compositionally biased region" description="Acidic residues" evidence="1">
    <location>
        <begin position="796"/>
        <end position="807"/>
    </location>
</feature>
<feature type="compositionally biased region" description="Basic and acidic residues" evidence="1">
    <location>
        <begin position="570"/>
        <end position="582"/>
    </location>
</feature>
<evidence type="ECO:0000313" key="3">
    <source>
        <dbReference type="Proteomes" id="UP000001876"/>
    </source>
</evidence>
<feature type="compositionally biased region" description="Low complexity" evidence="1">
    <location>
        <begin position="376"/>
        <end position="397"/>
    </location>
</feature>
<feature type="compositionally biased region" description="Low complexity" evidence="1">
    <location>
        <begin position="221"/>
        <end position="233"/>
    </location>
</feature>
<feature type="compositionally biased region" description="Basic and acidic residues" evidence="1">
    <location>
        <begin position="501"/>
        <end position="516"/>
    </location>
</feature>
<feature type="region of interest" description="Disordered" evidence="1">
    <location>
        <begin position="472"/>
        <end position="593"/>
    </location>
</feature>